<dbReference type="SUPFAM" id="SSF51905">
    <property type="entry name" value="FAD/NAD(P)-binding domain"/>
    <property type="match status" value="2"/>
</dbReference>
<evidence type="ECO:0000256" key="10">
    <source>
        <dbReference type="ARBA" id="ARBA00023033"/>
    </source>
</evidence>
<dbReference type="Proteomes" id="UP000466307">
    <property type="component" value="Unassembled WGS sequence"/>
</dbReference>
<comment type="catalytic activity">
    <reaction evidence="15">
        <text>L-lysine + NADPH + O2 = N(6)-hydroxy-L-lysine + NADP(+) + H2O</text>
        <dbReference type="Rhea" id="RHEA:23228"/>
        <dbReference type="ChEBI" id="CHEBI:15377"/>
        <dbReference type="ChEBI" id="CHEBI:15379"/>
        <dbReference type="ChEBI" id="CHEBI:32551"/>
        <dbReference type="ChEBI" id="CHEBI:57783"/>
        <dbReference type="ChEBI" id="CHEBI:57820"/>
        <dbReference type="ChEBI" id="CHEBI:58349"/>
        <dbReference type="EC" id="1.14.13.59"/>
    </reaction>
</comment>
<evidence type="ECO:0000256" key="6">
    <source>
        <dbReference type="ARBA" id="ARBA00022630"/>
    </source>
</evidence>
<evidence type="ECO:0000313" key="16">
    <source>
        <dbReference type="EMBL" id="NDK89382.1"/>
    </source>
</evidence>
<dbReference type="InterPro" id="IPR025700">
    <property type="entry name" value="Lys/Orn_oxygenase"/>
</dbReference>
<keyword evidence="8" id="KW-0521">NADP</keyword>
<evidence type="ECO:0000256" key="2">
    <source>
        <dbReference type="ARBA" id="ARBA00005102"/>
    </source>
</evidence>
<keyword evidence="10" id="KW-0503">Monooxygenase</keyword>
<evidence type="ECO:0000256" key="1">
    <source>
        <dbReference type="ARBA" id="ARBA00001974"/>
    </source>
</evidence>
<gene>
    <name evidence="16" type="ORF">GYA93_07270</name>
</gene>
<dbReference type="PANTHER" id="PTHR42802:SF1">
    <property type="entry name" value="L-ORNITHINE N(5)-MONOOXYGENASE"/>
    <property type="match status" value="1"/>
</dbReference>
<keyword evidence="7" id="KW-0274">FAD</keyword>
<dbReference type="EC" id="1.14.13.59" evidence="4"/>
<evidence type="ECO:0000256" key="11">
    <source>
        <dbReference type="ARBA" id="ARBA00029939"/>
    </source>
</evidence>
<evidence type="ECO:0000256" key="8">
    <source>
        <dbReference type="ARBA" id="ARBA00022857"/>
    </source>
</evidence>
<evidence type="ECO:0000256" key="3">
    <source>
        <dbReference type="ARBA" id="ARBA00007588"/>
    </source>
</evidence>
<comment type="cofactor">
    <cofactor evidence="1">
        <name>FAD</name>
        <dbReference type="ChEBI" id="CHEBI:57692"/>
    </cofactor>
</comment>
<evidence type="ECO:0000256" key="5">
    <source>
        <dbReference type="ARBA" id="ARBA00016406"/>
    </source>
</evidence>
<evidence type="ECO:0000256" key="7">
    <source>
        <dbReference type="ARBA" id="ARBA00022827"/>
    </source>
</evidence>
<evidence type="ECO:0000256" key="12">
    <source>
        <dbReference type="ARBA" id="ARBA00031158"/>
    </source>
</evidence>
<dbReference type="InterPro" id="IPR036188">
    <property type="entry name" value="FAD/NAD-bd_sf"/>
</dbReference>
<dbReference type="RefSeq" id="WP_059038610.1">
    <property type="nucleotide sequence ID" value="NZ_JAADZU010000016.1"/>
</dbReference>
<keyword evidence="17" id="KW-1185">Reference proteome</keyword>
<keyword evidence="6" id="KW-0285">Flavoprotein</keyword>
<evidence type="ECO:0000256" key="13">
    <source>
        <dbReference type="ARBA" id="ARBA00032493"/>
    </source>
</evidence>
<dbReference type="PANTHER" id="PTHR42802">
    <property type="entry name" value="MONOOXYGENASE"/>
    <property type="match status" value="1"/>
</dbReference>
<comment type="caution">
    <text evidence="16">The sequence shown here is derived from an EMBL/GenBank/DDBJ whole genome shotgun (WGS) entry which is preliminary data.</text>
</comment>
<dbReference type="EMBL" id="JAADZU010000016">
    <property type="protein sequence ID" value="NDK89382.1"/>
    <property type="molecule type" value="Genomic_DNA"/>
</dbReference>
<keyword evidence="9" id="KW-0560">Oxidoreductase</keyword>
<proteinExistence type="inferred from homology"/>
<evidence type="ECO:0000256" key="9">
    <source>
        <dbReference type="ARBA" id="ARBA00023002"/>
    </source>
</evidence>
<organism evidence="16 17">
    <name type="scientific">Gordonia desulfuricans</name>
    <dbReference type="NCBI Taxonomy" id="89051"/>
    <lineage>
        <taxon>Bacteria</taxon>
        <taxon>Bacillati</taxon>
        <taxon>Actinomycetota</taxon>
        <taxon>Actinomycetes</taxon>
        <taxon>Mycobacteriales</taxon>
        <taxon>Gordoniaceae</taxon>
        <taxon>Gordonia</taxon>
    </lineage>
</organism>
<reference evidence="16 17" key="1">
    <citation type="submission" date="2020-01" db="EMBL/GenBank/DDBJ databases">
        <title>Investigation of new actinobacteria for the biodesulphurisation of diesel fuel.</title>
        <authorList>
            <person name="Athi Narayanan S.M."/>
        </authorList>
    </citation>
    <scope>NUCLEOTIDE SEQUENCE [LARGE SCALE GENOMIC DNA]</scope>
    <source>
        <strain evidence="16 17">213E</strain>
    </source>
</reference>
<sequence length="436" mass="47875">MRSDSSTLDVVGIGFGPSNLALAIAIEEHNATTTGQPLSARFLERRDRFEWHPGMLLPGATMQVSFLKDLVTQRNTSSGFSFLSYLADRGRLADFINLATFFPLRSEFHDYLQWAAARVQTPVRYSTEVRSVRWNDGAFEIETGQGVERARNVVLGGGIRGKLPAGVVAGPRVFHNHDLLPRLAALPPATHRRYAVIGAGQSSAEVAGYLHDQTGAEVHAIFSKYGYTPADDSPYANRVFDASTVDEYFAAAPEWRERFLTYHRSTNYSAVDPDLIAELYRREYTERVSGERRLFVHGATEVVDIVESDDTVHIRAVNRMTGEELEFDCDAVVFGTGFEPTPVANLLGDLASQCHADVHGRPVLDRNYRLGTDPEITGSIFVQGNSEHTHGLTSTLLSNVAVRSGEIVDTLVAAGDPNSALRSVGAEFEASKVTTR</sequence>
<dbReference type="Pfam" id="PF13434">
    <property type="entry name" value="Lys_Orn_oxgnase"/>
    <property type="match status" value="1"/>
</dbReference>
<name>A0A7K3LMA5_9ACTN</name>
<comment type="pathway">
    <text evidence="2">Siderophore biosynthesis; mycobactin biosynthesis.</text>
</comment>
<evidence type="ECO:0000256" key="15">
    <source>
        <dbReference type="ARBA" id="ARBA00048407"/>
    </source>
</evidence>
<comment type="similarity">
    <text evidence="3">Belongs to the lysine N(6)-hydroxylase/L-ornithine N(5)-oxygenase family.</text>
</comment>
<evidence type="ECO:0000256" key="4">
    <source>
        <dbReference type="ARBA" id="ARBA00013076"/>
    </source>
</evidence>
<dbReference type="Gene3D" id="3.50.50.60">
    <property type="entry name" value="FAD/NAD(P)-binding domain"/>
    <property type="match status" value="1"/>
</dbReference>
<protein>
    <recommendedName>
        <fullName evidence="5">L-lysine N6-monooxygenase MbtG</fullName>
        <ecNumber evidence="4">1.14.13.59</ecNumber>
    </recommendedName>
    <alternativeName>
        <fullName evidence="14">Lysine 6-N-hydroxylase</fullName>
    </alternativeName>
    <alternativeName>
        <fullName evidence="13">Lysine N6-hydroxylase</fullName>
    </alternativeName>
    <alternativeName>
        <fullName evidence="11">Lysine-N-oxygenase</fullName>
    </alternativeName>
    <alternativeName>
        <fullName evidence="12">Mycobactin synthase protein G</fullName>
    </alternativeName>
</protein>
<dbReference type="AlphaFoldDB" id="A0A7K3LMA5"/>
<accession>A0A7K3LMA5</accession>
<evidence type="ECO:0000256" key="14">
    <source>
        <dbReference type="ARBA" id="ARBA00032738"/>
    </source>
</evidence>
<dbReference type="GO" id="GO:0047091">
    <property type="term" value="F:L-lysine 6-monooxygenase (NADPH) activity"/>
    <property type="evidence" value="ECO:0007669"/>
    <property type="project" value="UniProtKB-EC"/>
</dbReference>
<evidence type="ECO:0000313" key="17">
    <source>
        <dbReference type="Proteomes" id="UP000466307"/>
    </source>
</evidence>